<comment type="similarity">
    <text evidence="1 6">Belongs to the Nudix hydrolase family. CPSF5 subfamily.</text>
</comment>
<comment type="subunit">
    <text evidence="6">Homodimer. Component of the cleavage factor Im (CFIm) complex.</text>
</comment>
<protein>
    <recommendedName>
        <fullName evidence="6">Pre-mRNA cleavage factor Im 25 kDa subunit</fullName>
    </recommendedName>
</protein>
<evidence type="ECO:0000256" key="2">
    <source>
        <dbReference type="ARBA" id="ARBA00022664"/>
    </source>
</evidence>
<dbReference type="OrthoDB" id="277288at2759"/>
<comment type="function">
    <text evidence="5">Component of the cleavage factor Im (CFIm) complex that plays a key role in pre-mRNA 3'-processing. Involved in association with CPSF6 or CPSF7 in pre-MRNA 3'-end poly(A) site cleavage and poly(A) addition. NUDT21/CPSF5 binds to cleavage and polyadenylation RNA substrates. The homodimer mediates simultaneous sequence-specific recognition of two 5'-UGUA-3' elements within the pre-mRNA. Binds to, but does not hydrolyze mono- and di-adenosine nucleotides. May have a role in mRNA export.</text>
</comment>
<evidence type="ECO:0000256" key="1">
    <source>
        <dbReference type="ARBA" id="ARBA00009710"/>
    </source>
</evidence>
<comment type="subcellular location">
    <subcellularLocation>
        <location evidence="6">Nucleus</location>
    </subcellularLocation>
    <text evidence="6">In punctate subnuclear structures localized adjacent to nuclear speckles, called paraspeckles.</text>
</comment>
<dbReference type="GO" id="GO:0005849">
    <property type="term" value="C:mRNA cleavage factor complex"/>
    <property type="evidence" value="ECO:0007669"/>
    <property type="project" value="UniProtKB-UniRule"/>
</dbReference>
<gene>
    <name evidence="8" type="ORF">A3770_19p83450</name>
</gene>
<keyword evidence="4 6" id="KW-0539">Nucleus</keyword>
<sequence length="196" mass="22564">MALHHTVYAASNFKFGQKGSKEPKDASVTERWTRIKNRYEVEGPRRTVEAVLIVHQHNHPHILLLQTGANYFQLPGGRLRPGEEEVEGLKRKLTNKLSPENDSLKMDWEIGDCVGCFYRPNFEQVMYPYLPAHITKPKEIKKVYMIRLPESCYFAVPSNLKLLAVPLFELYDNASRYGPLIAGLPMMLSRFQFVKA</sequence>
<dbReference type="FunFam" id="3.90.79.10:FF:000020">
    <property type="entry name" value="Pre-mRNA cleavage factor Im subunit 2"/>
    <property type="match status" value="1"/>
</dbReference>
<dbReference type="SUPFAM" id="SSF55811">
    <property type="entry name" value="Nudix"/>
    <property type="match status" value="1"/>
</dbReference>
<dbReference type="CDD" id="cd18871">
    <property type="entry name" value="NUDIX_Cfim25_Nudt21"/>
    <property type="match status" value="1"/>
</dbReference>
<dbReference type="PIRSF" id="PIRSF017888">
    <property type="entry name" value="CPSF-25"/>
    <property type="match status" value="1"/>
</dbReference>
<keyword evidence="2 6" id="KW-0507">mRNA processing</keyword>
<dbReference type="GO" id="GO:0031124">
    <property type="term" value="P:mRNA 3'-end processing"/>
    <property type="evidence" value="ECO:0007669"/>
    <property type="project" value="InterPro"/>
</dbReference>
<evidence type="ECO:0000256" key="5">
    <source>
        <dbReference type="ARBA" id="ARBA00054854"/>
    </source>
</evidence>
<dbReference type="PANTHER" id="PTHR13047">
    <property type="entry name" value="PRE-MRNA CLEAVAGE FACTOR IM, 25KD SUBUNIT"/>
    <property type="match status" value="1"/>
</dbReference>
<dbReference type="InterPro" id="IPR015797">
    <property type="entry name" value="NUDIX_hydrolase-like_dom_sf"/>
</dbReference>
<proteinExistence type="inferred from homology"/>
<evidence type="ECO:0000256" key="3">
    <source>
        <dbReference type="ARBA" id="ARBA00022884"/>
    </source>
</evidence>
<dbReference type="Pfam" id="PF13869">
    <property type="entry name" value="NUDIX_2"/>
    <property type="match status" value="1"/>
</dbReference>
<dbReference type="InterPro" id="IPR000086">
    <property type="entry name" value="NUDIX_hydrolase_dom"/>
</dbReference>
<keyword evidence="9" id="KW-1185">Reference proteome</keyword>
<dbReference type="PROSITE" id="PS51462">
    <property type="entry name" value="NUDIX"/>
    <property type="match status" value="1"/>
</dbReference>
<feature type="domain" description="Nudix hydrolase" evidence="7">
    <location>
        <begin position="44"/>
        <end position="169"/>
    </location>
</feature>
<dbReference type="GO" id="GO:0003729">
    <property type="term" value="F:mRNA binding"/>
    <property type="evidence" value="ECO:0007669"/>
    <property type="project" value="UniProtKB-UniRule"/>
</dbReference>
<evidence type="ECO:0000256" key="4">
    <source>
        <dbReference type="ARBA" id="ARBA00023242"/>
    </source>
</evidence>
<reference evidence="8 9" key="1">
    <citation type="submission" date="2018-07" db="EMBL/GenBank/DDBJ databases">
        <title>The complete nuclear genome of the prasinophyte Chloropicon primus (CCMP1205).</title>
        <authorList>
            <person name="Pombert J.-F."/>
            <person name="Otis C."/>
            <person name="Turmel M."/>
            <person name="Lemieux C."/>
        </authorList>
    </citation>
    <scope>NUCLEOTIDE SEQUENCE [LARGE SCALE GENOMIC DNA]</scope>
    <source>
        <strain evidence="8 9">CCMP1205</strain>
    </source>
</reference>
<dbReference type="STRING" id="1764295.A0A5B8MYY7"/>
<dbReference type="Proteomes" id="UP000316726">
    <property type="component" value="Chromosome 19"/>
</dbReference>
<evidence type="ECO:0000259" key="7">
    <source>
        <dbReference type="PROSITE" id="PS51462"/>
    </source>
</evidence>
<evidence type="ECO:0000313" key="9">
    <source>
        <dbReference type="Proteomes" id="UP000316726"/>
    </source>
</evidence>
<evidence type="ECO:0000256" key="6">
    <source>
        <dbReference type="PIRNR" id="PIRNR017888"/>
    </source>
</evidence>
<dbReference type="AlphaFoldDB" id="A0A5B8MYY7"/>
<keyword evidence="3 6" id="KW-0694">RNA-binding</keyword>
<dbReference type="Gene3D" id="3.90.79.10">
    <property type="entry name" value="Nucleoside Triphosphate Pyrophosphohydrolase"/>
    <property type="match status" value="1"/>
</dbReference>
<evidence type="ECO:0000313" key="8">
    <source>
        <dbReference type="EMBL" id="QDZ25827.1"/>
    </source>
</evidence>
<organism evidence="8 9">
    <name type="scientific">Chloropicon primus</name>
    <dbReference type="NCBI Taxonomy" id="1764295"/>
    <lineage>
        <taxon>Eukaryota</taxon>
        <taxon>Viridiplantae</taxon>
        <taxon>Chlorophyta</taxon>
        <taxon>Chloropicophyceae</taxon>
        <taxon>Chloropicales</taxon>
        <taxon>Chloropicaceae</taxon>
        <taxon>Chloropicon</taxon>
    </lineage>
</organism>
<accession>A0A5B8MYY7</accession>
<name>A0A5B8MYY7_9CHLO</name>
<dbReference type="InterPro" id="IPR016706">
    <property type="entry name" value="Cleav_polyA_spec_factor_su5"/>
</dbReference>
<dbReference type="EMBL" id="CP031052">
    <property type="protein sequence ID" value="QDZ25827.1"/>
    <property type="molecule type" value="Genomic_DNA"/>
</dbReference>